<dbReference type="EMBL" id="CP119311">
    <property type="protein sequence ID" value="WEK38283.1"/>
    <property type="molecule type" value="Genomic_DNA"/>
</dbReference>
<dbReference type="AlphaFoldDB" id="A0AAJ6BIG3"/>
<evidence type="ECO:0000259" key="5">
    <source>
        <dbReference type="Pfam" id="PF07971"/>
    </source>
</evidence>
<evidence type="ECO:0000256" key="4">
    <source>
        <dbReference type="SAM" id="SignalP"/>
    </source>
</evidence>
<feature type="domain" description="Glycosyl hydrolase family 92" evidence="5">
    <location>
        <begin position="283"/>
        <end position="744"/>
    </location>
</feature>
<dbReference type="InterPro" id="IPR008928">
    <property type="entry name" value="6-hairpin_glycosidase_sf"/>
</dbReference>
<proteinExistence type="predicted"/>
<evidence type="ECO:0000313" key="8">
    <source>
        <dbReference type="Proteomes" id="UP001220610"/>
    </source>
</evidence>
<keyword evidence="4" id="KW-0732">Signal</keyword>
<evidence type="ECO:0000256" key="1">
    <source>
        <dbReference type="ARBA" id="ARBA00001913"/>
    </source>
</evidence>
<dbReference type="Gene3D" id="2.70.98.10">
    <property type="match status" value="1"/>
</dbReference>
<dbReference type="GO" id="GO:0006516">
    <property type="term" value="P:glycoprotein catabolic process"/>
    <property type="evidence" value="ECO:0007669"/>
    <property type="project" value="TreeGrafter"/>
</dbReference>
<dbReference type="Gene3D" id="1.20.1050.60">
    <property type="entry name" value="alpha-1,2-mannosidase"/>
    <property type="match status" value="1"/>
</dbReference>
<dbReference type="InterPro" id="IPR041371">
    <property type="entry name" value="GH92_N"/>
</dbReference>
<dbReference type="GO" id="GO:0030246">
    <property type="term" value="F:carbohydrate binding"/>
    <property type="evidence" value="ECO:0007669"/>
    <property type="project" value="InterPro"/>
</dbReference>
<evidence type="ECO:0000313" key="7">
    <source>
        <dbReference type="EMBL" id="WEK38283.1"/>
    </source>
</evidence>
<dbReference type="InterPro" id="IPR014718">
    <property type="entry name" value="GH-type_carb-bd"/>
</dbReference>
<dbReference type="GO" id="GO:0000224">
    <property type="term" value="F:peptide-N4-(N-acetyl-beta-glucosaminyl)asparagine amidase activity"/>
    <property type="evidence" value="ECO:0007669"/>
    <property type="project" value="TreeGrafter"/>
</dbReference>
<comment type="cofactor">
    <cofactor evidence="1">
        <name>Ca(2+)</name>
        <dbReference type="ChEBI" id="CHEBI:29108"/>
    </cofactor>
</comment>
<dbReference type="PROSITE" id="PS51257">
    <property type="entry name" value="PROKAR_LIPOPROTEIN"/>
    <property type="match status" value="1"/>
</dbReference>
<dbReference type="PANTHER" id="PTHR12143:SF39">
    <property type="entry name" value="SECRETED PROTEIN"/>
    <property type="match status" value="1"/>
</dbReference>
<dbReference type="NCBIfam" id="TIGR01180">
    <property type="entry name" value="aman2_put"/>
    <property type="match status" value="1"/>
</dbReference>
<accession>A0AAJ6BIG3</accession>
<feature type="chain" id="PRO_5042459681" evidence="4">
    <location>
        <begin position="26"/>
        <end position="760"/>
    </location>
</feature>
<feature type="signal peptide" evidence="4">
    <location>
        <begin position="1"/>
        <end position="25"/>
    </location>
</feature>
<reference evidence="7" key="1">
    <citation type="submission" date="2023-03" db="EMBL/GenBank/DDBJ databases">
        <title>Andean soil-derived lignocellulolytic bacterial consortium as a source of novel taxa and putative plastic-active enzymes.</title>
        <authorList>
            <person name="Diaz-Garcia L."/>
            <person name="Chuvochina M."/>
            <person name="Feuerriegel G."/>
            <person name="Bunk B."/>
            <person name="Sproer C."/>
            <person name="Streit W.R."/>
            <person name="Rodriguez L.M."/>
            <person name="Overmann J."/>
            <person name="Jimenez D.J."/>
        </authorList>
    </citation>
    <scope>NUCLEOTIDE SEQUENCE</scope>
    <source>
        <strain evidence="7">MAG 7</strain>
    </source>
</reference>
<dbReference type="InterPro" id="IPR005887">
    <property type="entry name" value="GH92_a_mannosidase_put"/>
</dbReference>
<dbReference type="Gene3D" id="1.20.1610.10">
    <property type="entry name" value="alpha-1,2-mannosidases domains"/>
    <property type="match status" value="1"/>
</dbReference>
<dbReference type="SUPFAM" id="SSF48208">
    <property type="entry name" value="Six-hairpin glycosidases"/>
    <property type="match status" value="1"/>
</dbReference>
<organism evidence="7 8">
    <name type="scientific">Candidatus Pseudobacter hemicellulosilyticus</name>
    <dbReference type="NCBI Taxonomy" id="3121375"/>
    <lineage>
        <taxon>Bacteria</taxon>
        <taxon>Pseudomonadati</taxon>
        <taxon>Bacteroidota</taxon>
        <taxon>Chitinophagia</taxon>
        <taxon>Chitinophagales</taxon>
        <taxon>Chitinophagaceae</taxon>
        <taxon>Pseudobacter</taxon>
    </lineage>
</organism>
<dbReference type="GO" id="GO:0005829">
    <property type="term" value="C:cytosol"/>
    <property type="evidence" value="ECO:0007669"/>
    <property type="project" value="TreeGrafter"/>
</dbReference>
<dbReference type="Proteomes" id="UP001220610">
    <property type="component" value="Chromosome"/>
</dbReference>
<keyword evidence="3" id="KW-0106">Calcium</keyword>
<keyword evidence="7" id="KW-0378">Hydrolase</keyword>
<evidence type="ECO:0000256" key="3">
    <source>
        <dbReference type="ARBA" id="ARBA00022837"/>
    </source>
</evidence>
<sequence length="760" mass="84964">MFNRLLLTAGAAGLALQALVSCAGAGRTKTTKQPAAWVQPYIGTAGHGHVFLGANVPFGAVQLGPSNIIQTWDKFNGWDWCSGYNYSSREILGFTHTHLSGTGIGDLNDLLVLPANGKLQLNPMAFDKPATGYGSNFSHDSETVKPGYYQVYLDKYQVNARLTATERTGFHQYTFRKTDSAHILVDLGFGMGWDSPVKTEFRQVNDSTFLGYRFSTGWANNQQLYFAIVLDRKVTKLALFNDTVPVNAKEAIGQRVKAALYIDVASNPTVALKVGISPVSAENALLNIQQENPDWDFDKKVAAAEDRWNEELGRIKIDADEKEMTVFYTSLYHSYFSPSLFNDVNKDYRGADRQVHTGADFDNYTVFSLWDTYRAWHPLMTLAQPDRMNGFIKTMLAIYKEQGRLPLWHLHGNETNTMVGNPAIPVIVDAYLKGYRDYDVNLAWEAVKHTAMEQAEGLKYVQKLQFIPADSIKESVAKALEYAIADGAAARFAKELGKTDEYEYFNKRAHLYTQYFDRSVGFMRGRISENKWREPFDPAMALHRNNDYCEGNAWQYLWLVPQDVPGLIALLGNDKAFTDKLDQLFAASSDLHAEASPDISGMIGQYAHGNEPGHHIPYLYPYAGQPWKTAALVRQITDTFYTTQPDGLCGNEDAGQMSAWYVLSALGFYPVDPAAGIYVFGSPLVRSAVISLPGNKSFTVRVVNQSKENKYIQRVERNGNAWDKSFITHHHIMTGGSLTIHMGPKPSPTWGVALEDRPKN</sequence>
<dbReference type="Pfam" id="PF17678">
    <property type="entry name" value="Glyco_hydro_92N"/>
    <property type="match status" value="1"/>
</dbReference>
<name>A0AAJ6BIG3_9BACT</name>
<evidence type="ECO:0000256" key="2">
    <source>
        <dbReference type="ARBA" id="ARBA00011245"/>
    </source>
</evidence>
<feature type="domain" description="Glycosyl hydrolase family 92 N-terminal" evidence="6">
    <location>
        <begin position="37"/>
        <end position="277"/>
    </location>
</feature>
<dbReference type="FunFam" id="1.20.1050.60:FF:000001">
    <property type="entry name" value="Putative alpha-1,2-mannosidase"/>
    <property type="match status" value="1"/>
</dbReference>
<dbReference type="GO" id="GO:0005975">
    <property type="term" value="P:carbohydrate metabolic process"/>
    <property type="evidence" value="ECO:0007669"/>
    <property type="project" value="InterPro"/>
</dbReference>
<dbReference type="Pfam" id="PF07971">
    <property type="entry name" value="Glyco_hydro_92"/>
    <property type="match status" value="1"/>
</dbReference>
<gene>
    <name evidence="7" type="ORF">P0Y53_12315</name>
</gene>
<comment type="subunit">
    <text evidence="2">Monomer.</text>
</comment>
<dbReference type="PANTHER" id="PTHR12143">
    <property type="entry name" value="PEPTIDE N-GLYCANASE PNGASE -RELATED"/>
    <property type="match status" value="1"/>
</dbReference>
<evidence type="ECO:0000259" key="6">
    <source>
        <dbReference type="Pfam" id="PF17678"/>
    </source>
</evidence>
<dbReference type="FunFam" id="3.30.2080.10:FF:000001">
    <property type="entry name" value="Alpha-1,2-mannosidase subfamily"/>
    <property type="match status" value="1"/>
</dbReference>
<dbReference type="Gene3D" id="3.30.2080.10">
    <property type="entry name" value="GH92 mannosidase domain"/>
    <property type="match status" value="1"/>
</dbReference>
<protein>
    <submittedName>
        <fullName evidence="7">GH92 family glycosyl hydrolase</fullName>
    </submittedName>
</protein>
<dbReference type="InterPro" id="IPR050883">
    <property type="entry name" value="PNGase"/>
</dbReference>
<dbReference type="InterPro" id="IPR012939">
    <property type="entry name" value="Glyco_hydro_92"/>
</dbReference>